<gene>
    <name evidence="2" type="ORF">TARUN_178</name>
</gene>
<evidence type="ECO:0000313" key="2">
    <source>
        <dbReference type="EMBL" id="RFU81996.1"/>
    </source>
</evidence>
<keyword evidence="3" id="KW-1185">Reference proteome</keyword>
<feature type="compositionally biased region" description="Basic and acidic residues" evidence="1">
    <location>
        <begin position="16"/>
        <end position="27"/>
    </location>
</feature>
<sequence length="234" mass="26806">MFALWKRQPRTTRKMSRSERYREYERSSYSRRVYRECRDCGHSRRRRNSCDCWDSDGPEPWAPPRDPRPGHGHVQIALPEPPAPPPPPPPLPCNCQCCRPQTTAPPCHCTGCCAKNGMPNCCCPVAPQSNCRCIGCPRPALPPPAHFTIPVVDCSTGRNRTRNGETYTVRIAPEAIADDIISLLAPDRRRKKVIVRWKDGYSEKLDELITMDELRRKGKHLVVEDRDRERRCAH</sequence>
<dbReference type="EMBL" id="PXOA01000012">
    <property type="protein sequence ID" value="RFU81996.1"/>
    <property type="molecule type" value="Genomic_DNA"/>
</dbReference>
<dbReference type="AlphaFoldDB" id="A0A395P0X1"/>
<evidence type="ECO:0000313" key="3">
    <source>
        <dbReference type="Proteomes" id="UP000266272"/>
    </source>
</evidence>
<dbReference type="Proteomes" id="UP000266272">
    <property type="component" value="Unassembled WGS sequence"/>
</dbReference>
<proteinExistence type="predicted"/>
<feature type="region of interest" description="Disordered" evidence="1">
    <location>
        <begin position="61"/>
        <end position="83"/>
    </location>
</feature>
<name>A0A395P0X1_TRIAR</name>
<evidence type="ECO:0000256" key="1">
    <source>
        <dbReference type="SAM" id="MobiDB-lite"/>
    </source>
</evidence>
<feature type="region of interest" description="Disordered" evidence="1">
    <location>
        <begin position="1"/>
        <end position="27"/>
    </location>
</feature>
<protein>
    <submittedName>
        <fullName evidence="2">Uncharacterized protein</fullName>
    </submittedName>
</protein>
<comment type="caution">
    <text evidence="2">The sequence shown here is derived from an EMBL/GenBank/DDBJ whole genome shotgun (WGS) entry which is preliminary data.</text>
</comment>
<reference evidence="2 3" key="1">
    <citation type="journal article" date="2018" name="PLoS Pathog.">
        <title>Evolution of structural diversity of trichothecenes, a family of toxins produced by plant pathogenic and entomopathogenic fungi.</title>
        <authorList>
            <person name="Proctor R.H."/>
            <person name="McCormick S.P."/>
            <person name="Kim H.S."/>
            <person name="Cardoza R.E."/>
            <person name="Stanley A.M."/>
            <person name="Lindo L."/>
            <person name="Kelly A."/>
            <person name="Brown D.W."/>
            <person name="Lee T."/>
            <person name="Vaughan M.M."/>
            <person name="Alexander N.J."/>
            <person name="Busman M."/>
            <person name="Gutierrez S."/>
        </authorList>
    </citation>
    <scope>NUCLEOTIDE SEQUENCE [LARGE SCALE GENOMIC DNA]</scope>
    <source>
        <strain evidence="2 3">IBT 40837</strain>
    </source>
</reference>
<dbReference type="OrthoDB" id="4898797at2759"/>
<accession>A0A395P0X1</accession>
<organism evidence="2 3">
    <name type="scientific">Trichoderma arundinaceum</name>
    <dbReference type="NCBI Taxonomy" id="490622"/>
    <lineage>
        <taxon>Eukaryota</taxon>
        <taxon>Fungi</taxon>
        <taxon>Dikarya</taxon>
        <taxon>Ascomycota</taxon>
        <taxon>Pezizomycotina</taxon>
        <taxon>Sordariomycetes</taxon>
        <taxon>Hypocreomycetidae</taxon>
        <taxon>Hypocreales</taxon>
        <taxon>Hypocreaceae</taxon>
        <taxon>Trichoderma</taxon>
    </lineage>
</organism>